<keyword evidence="4 7" id="KW-1133">Transmembrane helix</keyword>
<accession>A0A1I5GS70</accession>
<dbReference type="OrthoDB" id="9814461at2"/>
<dbReference type="GO" id="GO:0005886">
    <property type="term" value="C:plasma membrane"/>
    <property type="evidence" value="ECO:0007669"/>
    <property type="project" value="UniProtKB-SubCell"/>
</dbReference>
<evidence type="ECO:0000256" key="5">
    <source>
        <dbReference type="ARBA" id="ARBA00023136"/>
    </source>
</evidence>
<feature type="transmembrane region" description="Helical" evidence="7">
    <location>
        <begin position="145"/>
        <end position="164"/>
    </location>
</feature>
<proteinExistence type="predicted"/>
<evidence type="ECO:0000313" key="8">
    <source>
        <dbReference type="EMBL" id="SFO38848.1"/>
    </source>
</evidence>
<dbReference type="RefSeq" id="WP_093354279.1">
    <property type="nucleotide sequence ID" value="NZ_FOUY01000050.1"/>
</dbReference>
<evidence type="ECO:0000256" key="1">
    <source>
        <dbReference type="ARBA" id="ARBA00004651"/>
    </source>
</evidence>
<gene>
    <name evidence="8" type="ORF">SAMN05216207_105020</name>
</gene>
<evidence type="ECO:0000256" key="7">
    <source>
        <dbReference type="SAM" id="Phobius"/>
    </source>
</evidence>
<feature type="transmembrane region" description="Helical" evidence="7">
    <location>
        <begin position="91"/>
        <end position="109"/>
    </location>
</feature>
<feature type="transmembrane region" description="Helical" evidence="7">
    <location>
        <begin position="289"/>
        <end position="318"/>
    </location>
</feature>
<protein>
    <submittedName>
        <fullName evidence="8">Branched-chain amino acid transport system permease protein</fullName>
    </submittedName>
</protein>
<dbReference type="InterPro" id="IPR001851">
    <property type="entry name" value="ABC_transp_permease"/>
</dbReference>
<dbReference type="GO" id="GO:0015658">
    <property type="term" value="F:branched-chain amino acid transmembrane transporter activity"/>
    <property type="evidence" value="ECO:0007669"/>
    <property type="project" value="InterPro"/>
</dbReference>
<evidence type="ECO:0000256" key="4">
    <source>
        <dbReference type="ARBA" id="ARBA00022989"/>
    </source>
</evidence>
<dbReference type="EMBL" id="FOUY01000050">
    <property type="protein sequence ID" value="SFO38848.1"/>
    <property type="molecule type" value="Genomic_DNA"/>
</dbReference>
<reference evidence="8 9" key="1">
    <citation type="submission" date="2016-10" db="EMBL/GenBank/DDBJ databases">
        <authorList>
            <person name="de Groot N.N."/>
        </authorList>
    </citation>
    <scope>NUCLEOTIDE SEQUENCE [LARGE SCALE GENOMIC DNA]</scope>
    <source>
        <strain evidence="8 9">CGMCC 4.1877</strain>
    </source>
</reference>
<dbReference type="Proteomes" id="UP000199614">
    <property type="component" value="Unassembled WGS sequence"/>
</dbReference>
<dbReference type="CDD" id="cd06581">
    <property type="entry name" value="TM_PBP1_LivM_like"/>
    <property type="match status" value="1"/>
</dbReference>
<dbReference type="AlphaFoldDB" id="A0A1I5GS70"/>
<sequence length="383" mass="38595">MAVPVRNSESDEAGRSVPPGRPRPLDVVRRWLPRSTFGRHALLVLVGAVAVVLVLETTSPFRNSQFATLSYYAIAAAGLTVLTGLNGQISLGHGALMAVGAYTTGLLLGSAGPPPLILVLVVAAAVTAVVGVVVGAAASRLHGPYLAGATLAFAIAVPGLAIYFDGVLGGEQGMQIDSPRAPAWFADAIYFLSANEMSGAKYLAYIGWATLLVVLLLLANLAAGRVGRVWRAVRDDEVAAELAGIRPGPVRVLAFTVSAACAGLAGAVLGIVVRLAAPSGFTIVLSLGLLTAVVVGGLGSLTGALLGAALLVFLPPAVTNLGTAAGLSGVAAAELAPLVYGVVLVLVVLLAPTGVVGGVRRMWQSIRNGAGRSGVGGNGRERS</sequence>
<keyword evidence="3 7" id="KW-0812">Transmembrane</keyword>
<feature type="transmembrane region" description="Helical" evidence="7">
    <location>
        <begin position="67"/>
        <end position="85"/>
    </location>
</feature>
<evidence type="ECO:0000313" key="9">
    <source>
        <dbReference type="Proteomes" id="UP000199614"/>
    </source>
</evidence>
<dbReference type="InterPro" id="IPR043428">
    <property type="entry name" value="LivM-like"/>
</dbReference>
<evidence type="ECO:0000256" key="6">
    <source>
        <dbReference type="SAM" id="MobiDB-lite"/>
    </source>
</evidence>
<keyword evidence="2" id="KW-1003">Cell membrane</keyword>
<evidence type="ECO:0000256" key="3">
    <source>
        <dbReference type="ARBA" id="ARBA00022692"/>
    </source>
</evidence>
<feature type="transmembrane region" description="Helical" evidence="7">
    <location>
        <begin position="338"/>
        <end position="359"/>
    </location>
</feature>
<dbReference type="STRING" id="260086.SAMN05216207_105020"/>
<dbReference type="PANTHER" id="PTHR30482">
    <property type="entry name" value="HIGH-AFFINITY BRANCHED-CHAIN AMINO ACID TRANSPORT SYSTEM PERMEASE"/>
    <property type="match status" value="1"/>
</dbReference>
<dbReference type="Pfam" id="PF02653">
    <property type="entry name" value="BPD_transp_2"/>
    <property type="match status" value="1"/>
</dbReference>
<feature type="transmembrane region" description="Helical" evidence="7">
    <location>
        <begin position="252"/>
        <end position="277"/>
    </location>
</feature>
<comment type="subcellular location">
    <subcellularLocation>
        <location evidence="1">Cell membrane</location>
        <topology evidence="1">Multi-pass membrane protein</topology>
    </subcellularLocation>
</comment>
<keyword evidence="9" id="KW-1185">Reference proteome</keyword>
<dbReference type="PANTHER" id="PTHR30482:SF20">
    <property type="entry name" value="HIGH-AFFINITY BRANCHED-CHAIN AMINO ACID TRANSPORT SYSTEM PERMEASE PROTEIN LIVM"/>
    <property type="match status" value="1"/>
</dbReference>
<organism evidence="8 9">
    <name type="scientific">Pseudonocardia ammonioxydans</name>
    <dbReference type="NCBI Taxonomy" id="260086"/>
    <lineage>
        <taxon>Bacteria</taxon>
        <taxon>Bacillati</taxon>
        <taxon>Actinomycetota</taxon>
        <taxon>Actinomycetes</taxon>
        <taxon>Pseudonocardiales</taxon>
        <taxon>Pseudonocardiaceae</taxon>
        <taxon>Pseudonocardia</taxon>
    </lineage>
</organism>
<feature type="transmembrane region" description="Helical" evidence="7">
    <location>
        <begin position="37"/>
        <end position="55"/>
    </location>
</feature>
<feature type="transmembrane region" description="Helical" evidence="7">
    <location>
        <begin position="202"/>
        <end position="223"/>
    </location>
</feature>
<feature type="transmembrane region" description="Helical" evidence="7">
    <location>
        <begin position="116"/>
        <end position="139"/>
    </location>
</feature>
<feature type="region of interest" description="Disordered" evidence="6">
    <location>
        <begin position="1"/>
        <end position="21"/>
    </location>
</feature>
<keyword evidence="5 7" id="KW-0472">Membrane</keyword>
<name>A0A1I5GS70_PSUAM</name>
<evidence type="ECO:0000256" key="2">
    <source>
        <dbReference type="ARBA" id="ARBA00022475"/>
    </source>
</evidence>